<proteinExistence type="predicted"/>
<evidence type="ECO:0008006" key="3">
    <source>
        <dbReference type="Google" id="ProtNLM"/>
    </source>
</evidence>
<dbReference type="AlphaFoldDB" id="A0A498H0V5"/>
<dbReference type="Gene3D" id="3.40.50.150">
    <property type="entry name" value="Vaccinia Virus protein VP39"/>
    <property type="match status" value="1"/>
</dbReference>
<protein>
    <recommendedName>
        <fullName evidence="3">Methyltransferase</fullName>
    </recommendedName>
</protein>
<organism evidence="1 2">
    <name type="scientific">Methanoculleus taiwanensis</name>
    <dbReference type="NCBI Taxonomy" id="1550565"/>
    <lineage>
        <taxon>Archaea</taxon>
        <taxon>Methanobacteriati</taxon>
        <taxon>Methanobacteriota</taxon>
        <taxon>Stenosarchaea group</taxon>
        <taxon>Methanomicrobia</taxon>
        <taxon>Methanomicrobiales</taxon>
        <taxon>Methanomicrobiaceae</taxon>
        <taxon>Methanoculleus</taxon>
    </lineage>
</organism>
<evidence type="ECO:0000313" key="2">
    <source>
        <dbReference type="Proteomes" id="UP000290932"/>
    </source>
</evidence>
<dbReference type="InterPro" id="IPR029063">
    <property type="entry name" value="SAM-dependent_MTases_sf"/>
</dbReference>
<dbReference type="EMBL" id="LHQS01000002">
    <property type="protein sequence ID" value="RXE55987.1"/>
    <property type="molecule type" value="Genomic_DNA"/>
</dbReference>
<name>A0A498H0V5_9EURY</name>
<sequence>MPDPGVGTIRLEPTAALVMRWAMPLYRAGIARRFVESLDLAAGRDLYDRCSAVCDWYGEVILNRKHCIGSLIRRQLAAMGEDARIAILAAGRSPLGLELAADGSLPAVSIVEVDIAGMEEKAALYRAIDPVSSRRIRCLTGDITAPGPRELLGHEPAPSIVLLEGISYYLPDQNLAEILSAFRSADLSNRFILEYLLPCDAVRPERRSIPREIFRIIRESAGLAAIRVYAPDEVDRIVEASGGAVDVHYRMNCMELLRTGENRYFPGEADGWIACCTGRI</sequence>
<accession>A0A498H0V5</accession>
<dbReference type="RefSeq" id="WP_128693703.1">
    <property type="nucleotide sequence ID" value="NZ_LHQS01000002.1"/>
</dbReference>
<keyword evidence="2" id="KW-1185">Reference proteome</keyword>
<comment type="caution">
    <text evidence="1">The sequence shown here is derived from an EMBL/GenBank/DDBJ whole genome shotgun (WGS) entry which is preliminary data.</text>
</comment>
<dbReference type="Proteomes" id="UP000290932">
    <property type="component" value="Unassembled WGS sequence"/>
</dbReference>
<gene>
    <name evidence="1" type="ORF">ABH15_07230</name>
</gene>
<dbReference type="OrthoDB" id="108748at2157"/>
<reference evidence="1 2" key="1">
    <citation type="journal article" date="2015" name="Int. J. Syst. Evol. Microbiol.">
        <title>Methanoculleus taiwanensis sp. nov., a methanogen isolated from deep marine sediment at the deformation front area near Taiwan.</title>
        <authorList>
            <person name="Weng C.Y."/>
            <person name="Chen S.C."/>
            <person name="Lai M.C."/>
            <person name="Wu S.Y."/>
            <person name="Lin S."/>
            <person name="Yang T.F."/>
            <person name="Chen P.C."/>
        </authorList>
    </citation>
    <scope>NUCLEOTIDE SEQUENCE [LARGE SCALE GENOMIC DNA]</scope>
    <source>
        <strain evidence="1 2">CYW4</strain>
    </source>
</reference>
<evidence type="ECO:0000313" key="1">
    <source>
        <dbReference type="EMBL" id="RXE55987.1"/>
    </source>
</evidence>
<dbReference type="SUPFAM" id="SSF53335">
    <property type="entry name" value="S-adenosyl-L-methionine-dependent methyltransferases"/>
    <property type="match status" value="1"/>
</dbReference>